<accession>A0AA39MQ81</accession>
<dbReference type="RefSeq" id="XP_060324192.1">
    <property type="nucleotide sequence ID" value="XM_060474582.1"/>
</dbReference>
<feature type="transmembrane region" description="Helical" evidence="6">
    <location>
        <begin position="243"/>
        <end position="265"/>
    </location>
</feature>
<feature type="transmembrane region" description="Helical" evidence="6">
    <location>
        <begin position="111"/>
        <end position="134"/>
    </location>
</feature>
<dbReference type="Proteomes" id="UP001175211">
    <property type="component" value="Unassembled WGS sequence"/>
</dbReference>
<feature type="transmembrane region" description="Helical" evidence="6">
    <location>
        <begin position="180"/>
        <end position="203"/>
    </location>
</feature>
<dbReference type="PANTHER" id="PTHR43791:SF49">
    <property type="entry name" value="TRANSPORTER, PUTATIVE (AFU_ORTHOLOGUE AFUA_4G04250)-RELATED"/>
    <property type="match status" value="1"/>
</dbReference>
<dbReference type="PANTHER" id="PTHR43791">
    <property type="entry name" value="PERMEASE-RELATED"/>
    <property type="match status" value="1"/>
</dbReference>
<feature type="transmembrane region" description="Helical" evidence="6">
    <location>
        <begin position="210"/>
        <end position="231"/>
    </location>
</feature>
<feature type="transmembrane region" description="Helical" evidence="6">
    <location>
        <begin position="376"/>
        <end position="395"/>
    </location>
</feature>
<comment type="subcellular location">
    <subcellularLocation>
        <location evidence="1">Membrane</location>
        <topology evidence="1">Multi-pass membrane protein</topology>
    </subcellularLocation>
</comment>
<evidence type="ECO:0000256" key="1">
    <source>
        <dbReference type="ARBA" id="ARBA00004141"/>
    </source>
</evidence>
<evidence type="ECO:0000256" key="4">
    <source>
        <dbReference type="ARBA" id="ARBA00022989"/>
    </source>
</evidence>
<dbReference type="GO" id="GO:0022857">
    <property type="term" value="F:transmembrane transporter activity"/>
    <property type="evidence" value="ECO:0007669"/>
    <property type="project" value="InterPro"/>
</dbReference>
<dbReference type="SUPFAM" id="SSF103473">
    <property type="entry name" value="MFS general substrate transporter"/>
    <property type="match status" value="1"/>
</dbReference>
<dbReference type="GO" id="GO:0016020">
    <property type="term" value="C:membrane"/>
    <property type="evidence" value="ECO:0007669"/>
    <property type="project" value="UniProtKB-SubCell"/>
</dbReference>
<evidence type="ECO:0000256" key="5">
    <source>
        <dbReference type="ARBA" id="ARBA00023136"/>
    </source>
</evidence>
<keyword evidence="3 6" id="KW-0812">Transmembrane</keyword>
<keyword evidence="8" id="KW-1185">Reference proteome</keyword>
<proteinExistence type="predicted"/>
<dbReference type="AlphaFoldDB" id="A0AA39MQ81"/>
<organism evidence="7 8">
    <name type="scientific">Armillaria tabescens</name>
    <name type="common">Ringless honey mushroom</name>
    <name type="synonym">Agaricus tabescens</name>
    <dbReference type="NCBI Taxonomy" id="1929756"/>
    <lineage>
        <taxon>Eukaryota</taxon>
        <taxon>Fungi</taxon>
        <taxon>Dikarya</taxon>
        <taxon>Basidiomycota</taxon>
        <taxon>Agaricomycotina</taxon>
        <taxon>Agaricomycetes</taxon>
        <taxon>Agaricomycetidae</taxon>
        <taxon>Agaricales</taxon>
        <taxon>Marasmiineae</taxon>
        <taxon>Physalacriaceae</taxon>
        <taxon>Desarmillaria</taxon>
    </lineage>
</organism>
<comment type="caution">
    <text evidence="7">The sequence shown here is derived from an EMBL/GenBank/DDBJ whole genome shotgun (WGS) entry which is preliminary data.</text>
</comment>
<sequence length="509" mass="55787">MWMSVGPCGCSIPLDARSDLELLISRTYANSCKQRFRWYKGQSTFSAGSLSPFSGPTMTPFGFDSASPPPATSVVVINKEGGEAGIVEDDDDDVIDTIAEKRLLRQLDLRILPFFVFMSIFASLASESLGNVIILNADSGDSLLQALHMTRHQFLVVISTSLVAHALCNSNYIMVLILRFVLGALDMGFLPGVVYITTIWYRLQERSFRISLLTASSPLGAAFSGCIAYGVGSLNGVRGLEGWRWLFLLVGVPPCLLAILIYLILPAYPENATWLSDDGRALAIRRMKLESSKSLTNEKITWEGAKSTLKDWRLYLHYLLGISCFIPVASIWTFTPTIVSGLGYQGRDAQLFAVPPFAAALVATVGLSAAADKYRAWSLCTLVSSVLSGTMFIVQGALPPAAFKARYVSLCFASMFTFMPYPSTMAWLTGNLRNTNAMTLAIPLNMVFSLAGSLTGFRIYFPREAPGYPTGHYTNGAVLLAGAVCVQLLRLIYQRRNRYLDIGQKPWIV</sequence>
<keyword evidence="4 6" id="KW-1133">Transmembrane helix</keyword>
<feature type="transmembrane region" description="Helical" evidence="6">
    <location>
        <begin position="315"/>
        <end position="339"/>
    </location>
</feature>
<dbReference type="InterPro" id="IPR011701">
    <property type="entry name" value="MFS"/>
</dbReference>
<dbReference type="GeneID" id="85358130"/>
<gene>
    <name evidence="7" type="ORF">EV420DRAFT_1579254</name>
</gene>
<feature type="transmembrane region" description="Helical" evidence="6">
    <location>
        <begin position="440"/>
        <end position="461"/>
    </location>
</feature>
<evidence type="ECO:0000313" key="7">
    <source>
        <dbReference type="EMBL" id="KAK0442039.1"/>
    </source>
</evidence>
<evidence type="ECO:0000256" key="2">
    <source>
        <dbReference type="ARBA" id="ARBA00022448"/>
    </source>
</evidence>
<evidence type="ECO:0000313" key="8">
    <source>
        <dbReference type="Proteomes" id="UP001175211"/>
    </source>
</evidence>
<dbReference type="InterPro" id="IPR036259">
    <property type="entry name" value="MFS_trans_sf"/>
</dbReference>
<protein>
    <submittedName>
        <fullName evidence="7">MFS general substrate transporter</fullName>
    </submittedName>
</protein>
<evidence type="ECO:0000256" key="6">
    <source>
        <dbReference type="SAM" id="Phobius"/>
    </source>
</evidence>
<keyword evidence="5 6" id="KW-0472">Membrane</keyword>
<evidence type="ECO:0000256" key="3">
    <source>
        <dbReference type="ARBA" id="ARBA00022692"/>
    </source>
</evidence>
<name>A0AA39MQ81_ARMTA</name>
<feature type="transmembrane region" description="Helical" evidence="6">
    <location>
        <begin position="351"/>
        <end position="369"/>
    </location>
</feature>
<dbReference type="EMBL" id="JAUEPS010000066">
    <property type="protein sequence ID" value="KAK0442039.1"/>
    <property type="molecule type" value="Genomic_DNA"/>
</dbReference>
<feature type="transmembrane region" description="Helical" evidence="6">
    <location>
        <begin position="154"/>
        <end position="174"/>
    </location>
</feature>
<reference evidence="7" key="1">
    <citation type="submission" date="2023-06" db="EMBL/GenBank/DDBJ databases">
        <authorList>
            <consortium name="Lawrence Berkeley National Laboratory"/>
            <person name="Ahrendt S."/>
            <person name="Sahu N."/>
            <person name="Indic B."/>
            <person name="Wong-Bajracharya J."/>
            <person name="Merenyi Z."/>
            <person name="Ke H.-M."/>
            <person name="Monk M."/>
            <person name="Kocsube S."/>
            <person name="Drula E."/>
            <person name="Lipzen A."/>
            <person name="Balint B."/>
            <person name="Henrissat B."/>
            <person name="Andreopoulos B."/>
            <person name="Martin F.M."/>
            <person name="Harder C.B."/>
            <person name="Rigling D."/>
            <person name="Ford K.L."/>
            <person name="Foster G.D."/>
            <person name="Pangilinan J."/>
            <person name="Papanicolaou A."/>
            <person name="Barry K."/>
            <person name="LaButti K."/>
            <person name="Viragh M."/>
            <person name="Koriabine M."/>
            <person name="Yan M."/>
            <person name="Riley R."/>
            <person name="Champramary S."/>
            <person name="Plett K.L."/>
            <person name="Tsai I.J."/>
            <person name="Slot J."/>
            <person name="Sipos G."/>
            <person name="Plett J."/>
            <person name="Nagy L.G."/>
            <person name="Grigoriev I.V."/>
        </authorList>
    </citation>
    <scope>NUCLEOTIDE SEQUENCE</scope>
    <source>
        <strain evidence="7">CCBAS 213</strain>
    </source>
</reference>
<keyword evidence="2" id="KW-0813">Transport</keyword>
<feature type="transmembrane region" description="Helical" evidence="6">
    <location>
        <begin position="407"/>
        <end position="428"/>
    </location>
</feature>
<feature type="transmembrane region" description="Helical" evidence="6">
    <location>
        <begin position="473"/>
        <end position="493"/>
    </location>
</feature>
<dbReference type="Gene3D" id="1.20.1250.20">
    <property type="entry name" value="MFS general substrate transporter like domains"/>
    <property type="match status" value="1"/>
</dbReference>
<dbReference type="Pfam" id="PF07690">
    <property type="entry name" value="MFS_1"/>
    <property type="match status" value="1"/>
</dbReference>